<evidence type="ECO:0000256" key="1">
    <source>
        <dbReference type="SAM" id="SignalP"/>
    </source>
</evidence>
<reference evidence="2" key="2">
    <citation type="journal article" date="2022" name="Res Sq">
        <title>Comparative Genomics Reveals Insights into the Divergent Evolution of Astigmatic Mites and Household Pest Adaptations.</title>
        <authorList>
            <person name="Xiong Q."/>
            <person name="Wan A.T.-Y."/>
            <person name="Liu X.-Y."/>
            <person name="Fung C.S.-H."/>
            <person name="Xiao X."/>
            <person name="Malainual N."/>
            <person name="Hou J."/>
            <person name="Wang L."/>
            <person name="Wang M."/>
            <person name="Yang K."/>
            <person name="Cui Y."/>
            <person name="Leung E."/>
            <person name="Nong W."/>
            <person name="Shin S.-K."/>
            <person name="Au S."/>
            <person name="Jeong K.Y."/>
            <person name="Chew F.T."/>
            <person name="Hui J."/>
            <person name="Leung T.F."/>
            <person name="Tungtrongchitr A."/>
            <person name="Zhong N."/>
            <person name="Liu Z."/>
            <person name="Tsui S."/>
        </authorList>
    </citation>
    <scope>NUCLEOTIDE SEQUENCE</scope>
    <source>
        <strain evidence="2">Derf</strain>
        <tissue evidence="2">Whole organism</tissue>
    </source>
</reference>
<evidence type="ECO:0000313" key="3">
    <source>
        <dbReference type="Proteomes" id="UP000790347"/>
    </source>
</evidence>
<feature type="chain" id="PRO_5037203927" evidence="1">
    <location>
        <begin position="27"/>
        <end position="376"/>
    </location>
</feature>
<name>A0A922IDI3_DERFA</name>
<comment type="caution">
    <text evidence="2">The sequence shown here is derived from an EMBL/GenBank/DDBJ whole genome shotgun (WGS) entry which is preliminary data.</text>
</comment>
<evidence type="ECO:0000313" key="2">
    <source>
        <dbReference type="EMBL" id="KAH9528366.1"/>
    </source>
</evidence>
<dbReference type="AlphaFoldDB" id="A0A922IDI3"/>
<keyword evidence="3" id="KW-1185">Reference proteome</keyword>
<protein>
    <submittedName>
        <fullName evidence="2">Uncharacterized protein</fullName>
    </submittedName>
</protein>
<organism evidence="2 3">
    <name type="scientific">Dermatophagoides farinae</name>
    <name type="common">American house dust mite</name>
    <dbReference type="NCBI Taxonomy" id="6954"/>
    <lineage>
        <taxon>Eukaryota</taxon>
        <taxon>Metazoa</taxon>
        <taxon>Ecdysozoa</taxon>
        <taxon>Arthropoda</taxon>
        <taxon>Chelicerata</taxon>
        <taxon>Arachnida</taxon>
        <taxon>Acari</taxon>
        <taxon>Acariformes</taxon>
        <taxon>Sarcoptiformes</taxon>
        <taxon>Astigmata</taxon>
        <taxon>Psoroptidia</taxon>
        <taxon>Analgoidea</taxon>
        <taxon>Pyroglyphidae</taxon>
        <taxon>Dermatophagoidinae</taxon>
        <taxon>Dermatophagoides</taxon>
    </lineage>
</organism>
<dbReference type="EMBL" id="ASGP02000001">
    <property type="protein sequence ID" value="KAH9528366.1"/>
    <property type="molecule type" value="Genomic_DNA"/>
</dbReference>
<feature type="non-terminal residue" evidence="2">
    <location>
        <position position="1"/>
    </location>
</feature>
<accession>A0A922IDI3</accession>
<proteinExistence type="predicted"/>
<feature type="signal peptide" evidence="1">
    <location>
        <begin position="1"/>
        <end position="26"/>
    </location>
</feature>
<dbReference type="Proteomes" id="UP000790347">
    <property type="component" value="Unassembled WGS sequence"/>
</dbReference>
<gene>
    <name evidence="2" type="ORF">DERF_002319</name>
</gene>
<keyword evidence="1" id="KW-0732">Signal</keyword>
<reference evidence="2" key="1">
    <citation type="submission" date="2013-05" db="EMBL/GenBank/DDBJ databases">
        <authorList>
            <person name="Yim A.K.Y."/>
            <person name="Chan T.F."/>
            <person name="Ji K.M."/>
            <person name="Liu X.Y."/>
            <person name="Zhou J.W."/>
            <person name="Li R.Q."/>
            <person name="Yang K.Y."/>
            <person name="Li J."/>
            <person name="Li M."/>
            <person name="Law P.T.W."/>
            <person name="Wu Y.L."/>
            <person name="Cai Z.L."/>
            <person name="Qin H."/>
            <person name="Bao Y."/>
            <person name="Leung R.K.K."/>
            <person name="Ng P.K.S."/>
            <person name="Zou J."/>
            <person name="Zhong X.J."/>
            <person name="Ran P.X."/>
            <person name="Zhong N.S."/>
            <person name="Liu Z.G."/>
            <person name="Tsui S.K.W."/>
        </authorList>
    </citation>
    <scope>NUCLEOTIDE SEQUENCE</scope>
    <source>
        <strain evidence="2">Derf</strain>
        <tissue evidence="2">Whole organism</tissue>
    </source>
</reference>
<sequence length="376" mass="43896">IETKTMSLLYWNCIIIVQILMEIISCQNIGIHELSHDYNLKKIDVQHVQKLPSFLDTSITYQYRYEPLPNTTVRYFLAKPWRLRYVEFHDRIHDVRILHRQAQIRFDRVRRTHEGIYSLYQFYFQQTSSHADHDYDDDDDDDLKQNSPSNHARLVHYTRRDFNLVVHGLKKEREFCRDNAECESGSCPSFYCVCNRQTPVWLEMAKICLETKNINDTCHDHIECQWNGGPEAECFKHQWSRCRCRKPSVAIKISSHTVSLRSHGILFFVVLFHRFLKQFFFVLFCCRIKMEEQKKDDKSTAATAAGSSSGDADAGACSKIMSQLDNLIRTHGVHVVALAALACIGLHIYNRYASIIISVLESKSVESYHELLSLKY</sequence>